<evidence type="ECO:0000313" key="3">
    <source>
        <dbReference type="Proteomes" id="UP000694620"/>
    </source>
</evidence>
<accession>A0A8C4SFP8</accession>
<dbReference type="AlphaFoldDB" id="A0A8C4SFP8"/>
<evidence type="ECO:0000313" key="2">
    <source>
        <dbReference type="Ensembl" id="ENSECRP00000016327.1"/>
    </source>
</evidence>
<dbReference type="Ensembl" id="ENSECRT00000016619.1">
    <property type="protein sequence ID" value="ENSECRP00000016327.1"/>
    <property type="gene ID" value="ENSECRG00000010882.1"/>
</dbReference>
<dbReference type="Pfam" id="PF04749">
    <property type="entry name" value="PLAC8"/>
    <property type="match status" value="1"/>
</dbReference>
<gene>
    <name evidence="2" type="primary">LOC114649041</name>
</gene>
<reference evidence="2" key="2">
    <citation type="submission" date="2025-08" db="UniProtKB">
        <authorList>
            <consortium name="Ensembl"/>
        </authorList>
    </citation>
    <scope>IDENTIFICATION</scope>
</reference>
<organism evidence="2 3">
    <name type="scientific">Erpetoichthys calabaricus</name>
    <name type="common">Rope fish</name>
    <name type="synonym">Calamoichthys calabaricus</name>
    <dbReference type="NCBI Taxonomy" id="27687"/>
    <lineage>
        <taxon>Eukaryota</taxon>
        <taxon>Metazoa</taxon>
        <taxon>Chordata</taxon>
        <taxon>Craniata</taxon>
        <taxon>Vertebrata</taxon>
        <taxon>Euteleostomi</taxon>
        <taxon>Actinopterygii</taxon>
        <taxon>Polypteriformes</taxon>
        <taxon>Polypteridae</taxon>
        <taxon>Erpetoichthys</taxon>
    </lineage>
</organism>
<dbReference type="RefSeq" id="XP_051780338.1">
    <property type="nucleotide sequence ID" value="XM_051924378.1"/>
</dbReference>
<dbReference type="Proteomes" id="UP000694620">
    <property type="component" value="Chromosome 3"/>
</dbReference>
<reference evidence="2" key="3">
    <citation type="submission" date="2025-09" db="UniProtKB">
        <authorList>
            <consortium name="Ensembl"/>
        </authorList>
    </citation>
    <scope>IDENTIFICATION</scope>
</reference>
<dbReference type="NCBIfam" id="TIGR01571">
    <property type="entry name" value="A_thal_Cys_rich"/>
    <property type="match status" value="1"/>
</dbReference>
<dbReference type="GeneID" id="114649041"/>
<evidence type="ECO:0000256" key="1">
    <source>
        <dbReference type="ARBA" id="ARBA00009024"/>
    </source>
</evidence>
<reference evidence="2" key="1">
    <citation type="submission" date="2021-06" db="EMBL/GenBank/DDBJ databases">
        <authorList>
            <consortium name="Wellcome Sanger Institute Data Sharing"/>
        </authorList>
    </citation>
    <scope>NUCLEOTIDE SEQUENCE [LARGE SCALE GENOMIC DNA]</scope>
</reference>
<comment type="similarity">
    <text evidence="1">Belongs to the cornifelin family.</text>
</comment>
<sequence length="155" mass="17271">MATFTQPQSVITQQVTIIKGPEWSTGICDCCDDMGVCCCATWCLPCFMCKTASDFGQCVCLPLLDPMLTGYFFGFTPLTIPPISLAMRASMRERFGIQGTICDDCCTVFCCYSCSWCQMARELKKRKQPLTIVNAQTTTFNVVQPSLQPAYNPKY</sequence>
<proteinExistence type="inferred from homology"/>
<keyword evidence="3" id="KW-1185">Reference proteome</keyword>
<dbReference type="InterPro" id="IPR006461">
    <property type="entry name" value="PLAC_motif_containing"/>
</dbReference>
<protein>
    <submittedName>
        <fullName evidence="2">Cornifelin homolog</fullName>
    </submittedName>
</protein>
<name>A0A8C4SFP8_ERPCA</name>
<dbReference type="PANTHER" id="PTHR15907">
    <property type="entry name" value="DUF614 FAMILY PROTEIN-RELATED"/>
    <property type="match status" value="1"/>
</dbReference>
<dbReference type="GeneTree" id="ENSGT00940000163927"/>